<gene>
    <name evidence="2" type="ORF">ACJEBI_24965</name>
</gene>
<evidence type="ECO:0000313" key="2">
    <source>
        <dbReference type="EMBL" id="MFK9094713.1"/>
    </source>
</evidence>
<reference evidence="2 3" key="1">
    <citation type="submission" date="2024-11" db="EMBL/GenBank/DDBJ databases">
        <authorList>
            <person name="Lucas J.A."/>
        </authorList>
    </citation>
    <scope>NUCLEOTIDE SEQUENCE [LARGE SCALE GENOMIC DNA]</scope>
    <source>
        <strain evidence="2 3">Z 5.4</strain>
    </source>
</reference>
<keyword evidence="1" id="KW-0812">Transmembrane</keyword>
<name>A0ABW8RME9_9BACI</name>
<dbReference type="EMBL" id="JBJHQH010000026">
    <property type="protein sequence ID" value="MFK9094713.1"/>
    <property type="molecule type" value="Genomic_DNA"/>
</dbReference>
<evidence type="ECO:0000256" key="1">
    <source>
        <dbReference type="SAM" id="Phobius"/>
    </source>
</evidence>
<feature type="transmembrane region" description="Helical" evidence="1">
    <location>
        <begin position="44"/>
        <end position="62"/>
    </location>
</feature>
<feature type="transmembrane region" description="Helical" evidence="1">
    <location>
        <begin position="6"/>
        <end position="24"/>
    </location>
</feature>
<sequence length="63" mass="6800">MKIVVVTFFILSAILFLGTCKYLIELKRPGVYPPKQVLKKRAAALAGAGGICLLVAFLLSTFS</sequence>
<comment type="caution">
    <text evidence="2">The sequence shown here is derived from an EMBL/GenBank/DDBJ whole genome shotgun (WGS) entry which is preliminary data.</text>
</comment>
<keyword evidence="1" id="KW-1133">Transmembrane helix</keyword>
<organism evidence="2 3">
    <name type="scientific">Bacillus salipaludis</name>
    <dbReference type="NCBI Taxonomy" id="2547811"/>
    <lineage>
        <taxon>Bacteria</taxon>
        <taxon>Bacillati</taxon>
        <taxon>Bacillota</taxon>
        <taxon>Bacilli</taxon>
        <taxon>Bacillales</taxon>
        <taxon>Bacillaceae</taxon>
        <taxon>Bacillus</taxon>
    </lineage>
</organism>
<keyword evidence="3" id="KW-1185">Reference proteome</keyword>
<dbReference type="Pfam" id="PF26302">
    <property type="entry name" value="YhzF"/>
    <property type="match status" value="1"/>
</dbReference>
<proteinExistence type="predicted"/>
<dbReference type="InterPro" id="IPR058724">
    <property type="entry name" value="YhzF"/>
</dbReference>
<dbReference type="Proteomes" id="UP001623041">
    <property type="component" value="Unassembled WGS sequence"/>
</dbReference>
<protein>
    <submittedName>
        <fullName evidence="2">Uncharacterized protein</fullName>
    </submittedName>
</protein>
<keyword evidence="1" id="KW-0472">Membrane</keyword>
<dbReference type="RefSeq" id="WP_406583173.1">
    <property type="nucleotide sequence ID" value="NZ_JBJHQH010000026.1"/>
</dbReference>
<accession>A0ABW8RME9</accession>
<evidence type="ECO:0000313" key="3">
    <source>
        <dbReference type="Proteomes" id="UP001623041"/>
    </source>
</evidence>